<dbReference type="AlphaFoldDB" id="A0A7K3NJF0"/>
<accession>A0A7K3NJF0</accession>
<evidence type="ECO:0000313" key="2">
    <source>
        <dbReference type="Proteomes" id="UP000469724"/>
    </source>
</evidence>
<dbReference type="Pfam" id="PF07030">
    <property type="entry name" value="Phage_Mu_Gp36"/>
    <property type="match status" value="1"/>
</dbReference>
<comment type="caution">
    <text evidence="1">The sequence shown here is derived from an EMBL/GenBank/DDBJ whole genome shotgun (WGS) entry which is preliminary data.</text>
</comment>
<protein>
    <submittedName>
        <fullName evidence="1">DUF1320 domain-containing protein</fullName>
    </submittedName>
</protein>
<dbReference type="Proteomes" id="UP000469724">
    <property type="component" value="Unassembled WGS sequence"/>
</dbReference>
<dbReference type="EMBL" id="JAAGRQ010000017">
    <property type="protein sequence ID" value="NDY56331.1"/>
    <property type="molecule type" value="Genomic_DNA"/>
</dbReference>
<organism evidence="1 2">
    <name type="scientific">Desulfolutivibrio sulfodismutans</name>
    <dbReference type="NCBI Taxonomy" id="63561"/>
    <lineage>
        <taxon>Bacteria</taxon>
        <taxon>Pseudomonadati</taxon>
        <taxon>Thermodesulfobacteriota</taxon>
        <taxon>Desulfovibrionia</taxon>
        <taxon>Desulfovibrionales</taxon>
        <taxon>Desulfovibrionaceae</taxon>
        <taxon>Desulfolutivibrio</taxon>
    </lineage>
</organism>
<keyword evidence="2" id="KW-1185">Reference proteome</keyword>
<sequence>MASYSDPADLAAIMPSRDILELAVDDGQIDDIEDDEVVAVLAAVISEADREIDAYAGQVAAVPLAYVPPLIRHLSSRIARYRLHARRSHMETPKAVVRDYEDALRNLSRIASGAVALATGPDVETVPDPGGVLVSAPERLRFGDRTWRRFPRV</sequence>
<evidence type="ECO:0000313" key="1">
    <source>
        <dbReference type="EMBL" id="NDY56331.1"/>
    </source>
</evidence>
<name>A0A7K3NJF0_9BACT</name>
<proteinExistence type="predicted"/>
<reference evidence="1 2" key="1">
    <citation type="submission" date="2020-02" db="EMBL/GenBank/DDBJ databases">
        <title>Comparative genomics of sulfur disproportionating microorganisms.</title>
        <authorList>
            <person name="Ward L.M."/>
            <person name="Bertran E."/>
            <person name="Johnston D.T."/>
        </authorList>
    </citation>
    <scope>NUCLEOTIDE SEQUENCE [LARGE SCALE GENOMIC DNA]</scope>
    <source>
        <strain evidence="1 2">DSM 3696</strain>
    </source>
</reference>
<gene>
    <name evidence="1" type="ORF">G3N56_06185</name>
</gene>
<dbReference type="InterPro" id="IPR009752">
    <property type="entry name" value="Phage_Mu_GpJ"/>
</dbReference>
<dbReference type="RefSeq" id="WP_163301383.1">
    <property type="nucleotide sequence ID" value="NZ_JAAGRQ010000017.1"/>
</dbReference>